<dbReference type="PROSITE" id="PS51482">
    <property type="entry name" value="DEGV"/>
    <property type="match status" value="1"/>
</dbReference>
<dbReference type="PANTHER" id="PTHR33434:SF2">
    <property type="entry name" value="FATTY ACID-BINDING PROTEIN TM_1468"/>
    <property type="match status" value="1"/>
</dbReference>
<organism evidence="2 3">
    <name type="scientific">Neisseria animaloris</name>
    <dbReference type="NCBI Taxonomy" id="326522"/>
    <lineage>
        <taxon>Bacteria</taxon>
        <taxon>Pseudomonadati</taxon>
        <taxon>Pseudomonadota</taxon>
        <taxon>Betaproteobacteria</taxon>
        <taxon>Neisseriales</taxon>
        <taxon>Neisseriaceae</taxon>
        <taxon>Neisseria</taxon>
    </lineage>
</organism>
<evidence type="ECO:0000313" key="3">
    <source>
        <dbReference type="Proteomes" id="UP000268229"/>
    </source>
</evidence>
<accession>A0A1X3CKT1</accession>
<dbReference type="AlphaFoldDB" id="A0A1X3CKT1"/>
<protein>
    <submittedName>
        <fullName evidence="2">DegV domain-containing protein SAV0749</fullName>
    </submittedName>
</protein>
<dbReference type="InterPro" id="IPR050270">
    <property type="entry name" value="DegV_domain_contain"/>
</dbReference>
<dbReference type="STRING" id="326522.BWD08_04485"/>
<dbReference type="CDD" id="cd01983">
    <property type="entry name" value="SIMIBI"/>
    <property type="match status" value="1"/>
</dbReference>
<name>A0A1X3CKT1_9NEIS</name>
<dbReference type="NCBIfam" id="TIGR00762">
    <property type="entry name" value="DegV"/>
    <property type="match status" value="1"/>
</dbReference>
<keyword evidence="1" id="KW-0446">Lipid-binding</keyword>
<reference evidence="2 3" key="1">
    <citation type="submission" date="2018-12" db="EMBL/GenBank/DDBJ databases">
        <authorList>
            <consortium name="Pathogen Informatics"/>
        </authorList>
    </citation>
    <scope>NUCLEOTIDE SEQUENCE [LARGE SCALE GENOMIC DNA]</scope>
    <source>
        <strain evidence="2 3">NCTC12227</strain>
    </source>
</reference>
<dbReference type="GO" id="GO:0008289">
    <property type="term" value="F:lipid binding"/>
    <property type="evidence" value="ECO:0007669"/>
    <property type="project" value="UniProtKB-KW"/>
</dbReference>
<dbReference type="InterPro" id="IPR043168">
    <property type="entry name" value="DegV_C"/>
</dbReference>
<dbReference type="KEGG" id="nani:NCTC12227_01992"/>
<gene>
    <name evidence="2" type="ORF">NCTC12227_01992</name>
</gene>
<dbReference type="SUPFAM" id="SSF82549">
    <property type="entry name" value="DAK1/DegV-like"/>
    <property type="match status" value="1"/>
</dbReference>
<evidence type="ECO:0000256" key="1">
    <source>
        <dbReference type="ARBA" id="ARBA00023121"/>
    </source>
</evidence>
<dbReference type="OrthoDB" id="9781230at2"/>
<dbReference type="PANTHER" id="PTHR33434">
    <property type="entry name" value="DEGV DOMAIN-CONTAINING PROTEIN DR_1986-RELATED"/>
    <property type="match status" value="1"/>
</dbReference>
<dbReference type="Gene3D" id="3.30.1180.10">
    <property type="match status" value="1"/>
</dbReference>
<dbReference type="Proteomes" id="UP000268229">
    <property type="component" value="Chromosome"/>
</dbReference>
<sequence>MSHSYSFYRCAVLATSTSALDNVVDRDSPIHILRPTVHLDGREYADWLDLKPEEFHEWLLSHPAEEASTSPPSPESLRNTFNYLKTQGYHEAIVTTVSGKVSQTAAIIQEIAEEMVHDLKIYVVDTGMICMPEGFFAFEAVRLLKEGKTPEEVVEYLEKLKPRCQVLFGLHSLKQLTRTGTLERLGASFNDWLGLKNILRFSQSGVSRVTTVPDSEDMIDSLIETVADTIKDINPADLVICGSYCGNHEMYQRFTQKLHQKTGLHLECGKPVSPAVGVHIGENAIGVGIVERLPA</sequence>
<dbReference type="InterPro" id="IPR003797">
    <property type="entry name" value="DegV"/>
</dbReference>
<dbReference type="EMBL" id="LR134516">
    <property type="protein sequence ID" value="VEJ22206.1"/>
    <property type="molecule type" value="Genomic_DNA"/>
</dbReference>
<dbReference type="Gene3D" id="3.40.50.10170">
    <property type="match status" value="1"/>
</dbReference>
<keyword evidence="3" id="KW-1185">Reference proteome</keyword>
<dbReference type="RefSeq" id="WP_085389966.1">
    <property type="nucleotide sequence ID" value="NZ_LR134440.1"/>
</dbReference>
<dbReference type="Pfam" id="PF02645">
    <property type="entry name" value="DegV"/>
    <property type="match status" value="1"/>
</dbReference>
<evidence type="ECO:0000313" key="2">
    <source>
        <dbReference type="EMBL" id="VEJ22206.1"/>
    </source>
</evidence>
<proteinExistence type="predicted"/>